<dbReference type="AlphaFoldDB" id="A0AAN7UX34"/>
<reference evidence="1 2" key="1">
    <citation type="submission" date="2023-10" db="EMBL/GenBank/DDBJ databases">
        <title>Draft genome sequence of Xylaria bambusicola isolate GMP-LS, the root and basal stem rot pathogen of sugarcane in Indonesia.</title>
        <authorList>
            <person name="Selvaraj P."/>
            <person name="Muralishankar V."/>
            <person name="Muruganantham S."/>
            <person name="Sp S."/>
            <person name="Haryani S."/>
            <person name="Lau K.J.X."/>
            <person name="Naqvi N.I."/>
        </authorList>
    </citation>
    <scope>NUCLEOTIDE SEQUENCE [LARGE SCALE GENOMIC DNA]</scope>
    <source>
        <strain evidence="1">GMP-LS</strain>
    </source>
</reference>
<protein>
    <submittedName>
        <fullName evidence="1">Uncharacterized protein</fullName>
    </submittedName>
</protein>
<keyword evidence="2" id="KW-1185">Reference proteome</keyword>
<proteinExistence type="predicted"/>
<dbReference type="EMBL" id="JAWHQM010000036">
    <property type="protein sequence ID" value="KAK5633896.1"/>
    <property type="molecule type" value="Genomic_DNA"/>
</dbReference>
<evidence type="ECO:0000313" key="1">
    <source>
        <dbReference type="EMBL" id="KAK5633896.1"/>
    </source>
</evidence>
<comment type="caution">
    <text evidence="1">The sequence shown here is derived from an EMBL/GenBank/DDBJ whole genome shotgun (WGS) entry which is preliminary data.</text>
</comment>
<name>A0AAN7UX34_9PEZI</name>
<accession>A0AAN7UX34</accession>
<organism evidence="1 2">
    <name type="scientific">Xylaria bambusicola</name>
    <dbReference type="NCBI Taxonomy" id="326684"/>
    <lineage>
        <taxon>Eukaryota</taxon>
        <taxon>Fungi</taxon>
        <taxon>Dikarya</taxon>
        <taxon>Ascomycota</taxon>
        <taxon>Pezizomycotina</taxon>
        <taxon>Sordariomycetes</taxon>
        <taxon>Xylariomycetidae</taxon>
        <taxon>Xylariales</taxon>
        <taxon>Xylariaceae</taxon>
        <taxon>Xylaria</taxon>
    </lineage>
</organism>
<sequence>MWNAVGVDFVCSKKLVWGTTKLPYLELSSRNLCDGATQRTLQGRYHIRVTLKTELSFPESPAISRLQLVQNTLRDFLARTKMRCQLCFTSIVRGQDTLAENIRNGRVIADYASPLEIRNKLDKLAKTFLVWYAQLTSGACLGCWSNVNAQFSYDT</sequence>
<gene>
    <name evidence="1" type="ORF">RRF57_009610</name>
</gene>
<dbReference type="Proteomes" id="UP001305414">
    <property type="component" value="Unassembled WGS sequence"/>
</dbReference>
<evidence type="ECO:0000313" key="2">
    <source>
        <dbReference type="Proteomes" id="UP001305414"/>
    </source>
</evidence>